<keyword evidence="4" id="KW-1185">Reference proteome</keyword>
<gene>
    <name evidence="3" type="ORF">EB796_008548</name>
</gene>
<dbReference type="Proteomes" id="UP000593567">
    <property type="component" value="Unassembled WGS sequence"/>
</dbReference>
<feature type="coiled-coil region" evidence="1">
    <location>
        <begin position="23"/>
        <end position="64"/>
    </location>
</feature>
<comment type="caution">
    <text evidence="3">The sequence shown here is derived from an EMBL/GenBank/DDBJ whole genome shotgun (WGS) entry which is preliminary data.</text>
</comment>
<feature type="compositionally biased region" description="Basic and acidic residues" evidence="2">
    <location>
        <begin position="98"/>
        <end position="110"/>
    </location>
</feature>
<evidence type="ECO:0000313" key="3">
    <source>
        <dbReference type="EMBL" id="KAF6033118.1"/>
    </source>
</evidence>
<dbReference type="AlphaFoldDB" id="A0A7J7K695"/>
<sequence length="244" mass="28864">MSEVQPTTATRKQESEGEGDKYYLELEAQHEQMKATIEKLTKENMEIKDSLLEIESRLNSLERNSRSIVLPMKPIRDGAIIRPTRRHPENITSATSGQHDEPQRPNDRAESVQLVTRWITGMLEYLRMNSRWWTYRPSQSEAEHPYQTWQYLMHFLAFEPVGTKKETVYIQLDIHPASCNFSTCYPPSLIYYYSIYINQHNQQEYYITQVIVVRKILLVCINTCMHVYMYVCIDYYPDGRISDF</sequence>
<proteinExistence type="predicted"/>
<evidence type="ECO:0000256" key="2">
    <source>
        <dbReference type="SAM" id="MobiDB-lite"/>
    </source>
</evidence>
<keyword evidence="1" id="KW-0175">Coiled coil</keyword>
<accession>A0A7J7K695</accession>
<organism evidence="3 4">
    <name type="scientific">Bugula neritina</name>
    <name type="common">Brown bryozoan</name>
    <name type="synonym">Sertularia neritina</name>
    <dbReference type="NCBI Taxonomy" id="10212"/>
    <lineage>
        <taxon>Eukaryota</taxon>
        <taxon>Metazoa</taxon>
        <taxon>Spiralia</taxon>
        <taxon>Lophotrochozoa</taxon>
        <taxon>Bryozoa</taxon>
        <taxon>Gymnolaemata</taxon>
        <taxon>Cheilostomatida</taxon>
        <taxon>Flustrina</taxon>
        <taxon>Buguloidea</taxon>
        <taxon>Bugulidae</taxon>
        <taxon>Bugula</taxon>
    </lineage>
</organism>
<name>A0A7J7K695_BUGNE</name>
<protein>
    <submittedName>
        <fullName evidence="3">Uncharacterized protein</fullName>
    </submittedName>
</protein>
<dbReference type="EMBL" id="VXIV02001454">
    <property type="protein sequence ID" value="KAF6033118.1"/>
    <property type="molecule type" value="Genomic_DNA"/>
</dbReference>
<reference evidence="3" key="1">
    <citation type="submission" date="2020-06" db="EMBL/GenBank/DDBJ databases">
        <title>Draft genome of Bugula neritina, a colonial animal packing powerful symbionts and potential medicines.</title>
        <authorList>
            <person name="Rayko M."/>
        </authorList>
    </citation>
    <scope>NUCLEOTIDE SEQUENCE [LARGE SCALE GENOMIC DNA]</scope>
    <source>
        <strain evidence="3">Kwan_BN1</strain>
    </source>
</reference>
<evidence type="ECO:0000256" key="1">
    <source>
        <dbReference type="SAM" id="Coils"/>
    </source>
</evidence>
<feature type="region of interest" description="Disordered" evidence="2">
    <location>
        <begin position="79"/>
        <end position="110"/>
    </location>
</feature>
<evidence type="ECO:0000313" key="4">
    <source>
        <dbReference type="Proteomes" id="UP000593567"/>
    </source>
</evidence>